<dbReference type="Proteomes" id="UP000053681">
    <property type="component" value="Unassembled WGS sequence"/>
</dbReference>
<evidence type="ECO:0000313" key="2">
    <source>
        <dbReference type="Proteomes" id="UP000053681"/>
    </source>
</evidence>
<accession>A0A0V8JHI8</accession>
<proteinExistence type="predicted"/>
<comment type="caution">
    <text evidence="1">The sequence shown here is derived from an EMBL/GenBank/DDBJ whole genome shotgun (WGS) entry which is preliminary data.</text>
</comment>
<gene>
    <name evidence="1" type="ORF">AS180_18330</name>
</gene>
<sequence>METVNTGEIFTIVDENEQEQDVEVLGKLTVDGEEYVAVAFVEELLIESEEDIDVFFFHIEPNGEWASIEDDEEFERISTLFENTH</sequence>
<dbReference type="AlphaFoldDB" id="A0A0V8JHI8"/>
<dbReference type="InterPro" id="IPR009711">
    <property type="entry name" value="UPF0473"/>
</dbReference>
<dbReference type="RefSeq" id="WP_025911278.1">
    <property type="nucleotide sequence ID" value="NZ_KQ758696.1"/>
</dbReference>
<protein>
    <submittedName>
        <fullName evidence="1">Cyclopropane-fatty-acyl-phospholipid synthase</fullName>
    </submittedName>
</protein>
<dbReference type="EMBL" id="LNQP01000081">
    <property type="protein sequence ID" value="KSU86503.1"/>
    <property type="molecule type" value="Genomic_DNA"/>
</dbReference>
<keyword evidence="2" id="KW-1185">Reference proteome</keyword>
<name>A0A0V8JHI8_9BACI</name>
<dbReference type="Pfam" id="PF06949">
    <property type="entry name" value="DUF1292"/>
    <property type="match status" value="1"/>
</dbReference>
<dbReference type="GeneID" id="93682498"/>
<organism evidence="1 2">
    <name type="scientific">Priestia veravalensis</name>
    <dbReference type="NCBI Taxonomy" id="1414648"/>
    <lineage>
        <taxon>Bacteria</taxon>
        <taxon>Bacillati</taxon>
        <taxon>Bacillota</taxon>
        <taxon>Bacilli</taxon>
        <taxon>Bacillales</taxon>
        <taxon>Bacillaceae</taxon>
        <taxon>Priestia</taxon>
    </lineage>
</organism>
<evidence type="ECO:0000313" key="1">
    <source>
        <dbReference type="EMBL" id="KSU86503.1"/>
    </source>
</evidence>
<reference evidence="1 2" key="1">
    <citation type="submission" date="2015-11" db="EMBL/GenBank/DDBJ databases">
        <title>Bacillus caseinolyticus sp nov.</title>
        <authorList>
            <person name="Dastager S.G."/>
            <person name="Mawlankar R."/>
        </authorList>
    </citation>
    <scope>NUCLEOTIDE SEQUENCE [LARGE SCALE GENOMIC DNA]</scope>
    <source>
        <strain evidence="1 2">SGD-V-76</strain>
    </source>
</reference>